<evidence type="ECO:0000313" key="3">
    <source>
        <dbReference type="Proteomes" id="UP000000763"/>
    </source>
</evidence>
<dbReference type="Proteomes" id="UP000000763">
    <property type="component" value="Chromosome 4"/>
</dbReference>
<feature type="compositionally biased region" description="Basic and acidic residues" evidence="1">
    <location>
        <begin position="1"/>
        <end position="11"/>
    </location>
</feature>
<organism evidence="2 3">
    <name type="scientific">Oryza sativa subsp. japonica</name>
    <name type="common">Rice</name>
    <dbReference type="NCBI Taxonomy" id="39947"/>
    <lineage>
        <taxon>Eukaryota</taxon>
        <taxon>Viridiplantae</taxon>
        <taxon>Streptophyta</taxon>
        <taxon>Embryophyta</taxon>
        <taxon>Tracheophyta</taxon>
        <taxon>Spermatophyta</taxon>
        <taxon>Magnoliopsida</taxon>
        <taxon>Liliopsida</taxon>
        <taxon>Poales</taxon>
        <taxon>Poaceae</taxon>
        <taxon>BOP clade</taxon>
        <taxon>Oryzoideae</taxon>
        <taxon>Oryzeae</taxon>
        <taxon>Oryzinae</taxon>
        <taxon>Oryza</taxon>
        <taxon>Oryza sativa</taxon>
    </lineage>
</organism>
<proteinExistence type="predicted"/>
<reference evidence="3" key="2">
    <citation type="journal article" date="2008" name="Nucleic Acids Res.">
        <title>The rice annotation project database (RAP-DB): 2008 update.</title>
        <authorList>
            <consortium name="The rice annotation project (RAP)"/>
        </authorList>
    </citation>
    <scope>GENOME REANNOTATION</scope>
    <source>
        <strain evidence="3">cv. Nipponbare</strain>
    </source>
</reference>
<protein>
    <submittedName>
        <fullName evidence="2">OSJNBb0046K02.7 protein</fullName>
    </submittedName>
</protein>
<dbReference type="AlphaFoldDB" id="Q7DNB6"/>
<feature type="compositionally biased region" description="Basic and acidic residues" evidence="1">
    <location>
        <begin position="24"/>
        <end position="35"/>
    </location>
</feature>
<reference evidence="3" key="1">
    <citation type="journal article" date="2005" name="Nature">
        <title>The map-based sequence of the rice genome.</title>
        <authorList>
            <consortium name="International rice genome sequencing project (IRGSP)"/>
            <person name="Matsumoto T."/>
            <person name="Wu J."/>
            <person name="Kanamori H."/>
            <person name="Katayose Y."/>
            <person name="Fujisawa M."/>
            <person name="Namiki N."/>
            <person name="Mizuno H."/>
            <person name="Yamamoto K."/>
            <person name="Antonio B.A."/>
            <person name="Baba T."/>
            <person name="Sakata K."/>
            <person name="Nagamura Y."/>
            <person name="Aoki H."/>
            <person name="Arikawa K."/>
            <person name="Arita K."/>
            <person name="Bito T."/>
            <person name="Chiden Y."/>
            <person name="Fujitsuka N."/>
            <person name="Fukunaka R."/>
            <person name="Hamada M."/>
            <person name="Harada C."/>
            <person name="Hayashi A."/>
            <person name="Hijishita S."/>
            <person name="Honda M."/>
            <person name="Hosokawa S."/>
            <person name="Ichikawa Y."/>
            <person name="Idonuma A."/>
            <person name="Iijima M."/>
            <person name="Ikeda M."/>
            <person name="Ikeno M."/>
            <person name="Ito K."/>
            <person name="Ito S."/>
            <person name="Ito T."/>
            <person name="Ito Y."/>
            <person name="Ito Y."/>
            <person name="Iwabuchi A."/>
            <person name="Kamiya K."/>
            <person name="Karasawa W."/>
            <person name="Kurita K."/>
            <person name="Katagiri S."/>
            <person name="Kikuta A."/>
            <person name="Kobayashi H."/>
            <person name="Kobayashi N."/>
            <person name="Machita K."/>
            <person name="Maehara T."/>
            <person name="Masukawa M."/>
            <person name="Mizubayashi T."/>
            <person name="Mukai Y."/>
            <person name="Nagasaki H."/>
            <person name="Nagata Y."/>
            <person name="Naito S."/>
            <person name="Nakashima M."/>
            <person name="Nakama Y."/>
            <person name="Nakamichi Y."/>
            <person name="Nakamura M."/>
            <person name="Meguro A."/>
            <person name="Negishi M."/>
            <person name="Ohta I."/>
            <person name="Ohta T."/>
            <person name="Okamoto M."/>
            <person name="Ono N."/>
            <person name="Saji S."/>
            <person name="Sakaguchi M."/>
            <person name="Sakai K."/>
            <person name="Shibata M."/>
            <person name="Shimokawa T."/>
            <person name="Song J."/>
            <person name="Takazaki Y."/>
            <person name="Terasawa K."/>
            <person name="Tsugane M."/>
            <person name="Tsuji K."/>
            <person name="Ueda S."/>
            <person name="Waki K."/>
            <person name="Yamagata H."/>
            <person name="Yamamoto M."/>
            <person name="Yamamoto S."/>
            <person name="Yamane H."/>
            <person name="Yoshiki S."/>
            <person name="Yoshihara R."/>
            <person name="Yukawa K."/>
            <person name="Zhong H."/>
            <person name="Yano M."/>
            <person name="Yuan Q."/>
            <person name="Ouyang S."/>
            <person name="Liu J."/>
            <person name="Jones K.M."/>
            <person name="Gansberger K."/>
            <person name="Moffat K."/>
            <person name="Hill J."/>
            <person name="Bera J."/>
            <person name="Fadrosh D."/>
            <person name="Jin S."/>
            <person name="Johri S."/>
            <person name="Kim M."/>
            <person name="Overton L."/>
            <person name="Reardon M."/>
            <person name="Tsitrin T."/>
            <person name="Vuong H."/>
            <person name="Weaver B."/>
            <person name="Ciecko A."/>
            <person name="Tallon L."/>
            <person name="Jackson J."/>
            <person name="Pai G."/>
            <person name="Aken S.V."/>
            <person name="Utterback T."/>
            <person name="Reidmuller S."/>
            <person name="Feldblyum T."/>
            <person name="Hsiao J."/>
            <person name="Zismann V."/>
            <person name="Iobst S."/>
            <person name="de Vazeille A.R."/>
            <person name="Buell C.R."/>
            <person name="Ying K."/>
            <person name="Li Y."/>
            <person name="Lu T."/>
            <person name="Huang Y."/>
            <person name="Zhao Q."/>
            <person name="Feng Q."/>
            <person name="Zhang L."/>
            <person name="Zhu J."/>
            <person name="Weng Q."/>
            <person name="Mu J."/>
            <person name="Lu Y."/>
            <person name="Fan D."/>
            <person name="Liu Y."/>
            <person name="Guan J."/>
            <person name="Zhang Y."/>
            <person name="Yu S."/>
            <person name="Liu X."/>
            <person name="Zhang Y."/>
            <person name="Hong G."/>
            <person name="Han B."/>
            <person name="Choisne N."/>
            <person name="Demange N."/>
            <person name="Orjeda G."/>
            <person name="Samain S."/>
            <person name="Cattolico L."/>
            <person name="Pelletier E."/>
            <person name="Couloux A."/>
            <person name="Segurens B."/>
            <person name="Wincker P."/>
            <person name="D'Hont A."/>
            <person name="Scarpelli C."/>
            <person name="Weissenbach J."/>
            <person name="Salanoubat M."/>
            <person name="Quetier F."/>
            <person name="Yu Y."/>
            <person name="Kim H.R."/>
            <person name="Rambo T."/>
            <person name="Currie J."/>
            <person name="Collura K."/>
            <person name="Luo M."/>
            <person name="Yang T."/>
            <person name="Ammiraju J.S.S."/>
            <person name="Engler F."/>
            <person name="Soderlund C."/>
            <person name="Wing R.A."/>
            <person name="Palmer L.E."/>
            <person name="de la Bastide M."/>
            <person name="Spiegel L."/>
            <person name="Nascimento L."/>
            <person name="Zutavern T."/>
            <person name="O'Shaughnessy A."/>
            <person name="Dike S."/>
            <person name="Dedhia N."/>
            <person name="Preston R."/>
            <person name="Balija V."/>
            <person name="McCombie W.R."/>
            <person name="Chow T."/>
            <person name="Chen H."/>
            <person name="Chung M."/>
            <person name="Chen C."/>
            <person name="Shaw J."/>
            <person name="Wu H."/>
            <person name="Hsiao K."/>
            <person name="Chao Y."/>
            <person name="Chu M."/>
            <person name="Cheng C."/>
            <person name="Hour A."/>
            <person name="Lee P."/>
            <person name="Lin S."/>
            <person name="Lin Y."/>
            <person name="Liou J."/>
            <person name="Liu S."/>
            <person name="Hsing Y."/>
            <person name="Raghuvanshi S."/>
            <person name="Mohanty A."/>
            <person name="Bharti A.K."/>
            <person name="Gaur A."/>
            <person name="Gupta V."/>
            <person name="Kumar D."/>
            <person name="Ravi V."/>
            <person name="Vij S."/>
            <person name="Kapur A."/>
            <person name="Khurana P."/>
            <person name="Khurana P."/>
            <person name="Khurana J.P."/>
            <person name="Tyagi A.K."/>
            <person name="Gaikwad K."/>
            <person name="Singh A."/>
            <person name="Dalal V."/>
            <person name="Srivastava S."/>
            <person name="Dixit A."/>
            <person name="Pal A.K."/>
            <person name="Ghazi I.A."/>
            <person name="Yadav M."/>
            <person name="Pandit A."/>
            <person name="Bhargava A."/>
            <person name="Sureshbabu K."/>
            <person name="Batra K."/>
            <person name="Sharma T.R."/>
            <person name="Mohapatra T."/>
            <person name="Singh N.K."/>
            <person name="Messing J."/>
            <person name="Nelson A.B."/>
            <person name="Fuks G."/>
            <person name="Kavchok S."/>
            <person name="Keizer G."/>
            <person name="Linton E."/>
            <person name="Llaca V."/>
            <person name="Song R."/>
            <person name="Tanyolac B."/>
            <person name="Young S."/>
            <person name="Ho-Il K."/>
            <person name="Hahn J.H."/>
            <person name="Sangsakoo G."/>
            <person name="Vanavichit A."/>
            <person name="de Mattos Luiz.A.T."/>
            <person name="Zimmer P.D."/>
            <person name="Malone G."/>
            <person name="Dellagostin O."/>
            <person name="de Oliveira A.C."/>
            <person name="Bevan M."/>
            <person name="Bancroft I."/>
            <person name="Minx P."/>
            <person name="Cordum H."/>
            <person name="Wilson R."/>
            <person name="Cheng Z."/>
            <person name="Jin W."/>
            <person name="Jiang J."/>
            <person name="Leong S.A."/>
            <person name="Iwama H."/>
            <person name="Gojobori T."/>
            <person name="Itoh T."/>
            <person name="Niimura Y."/>
            <person name="Fujii Y."/>
            <person name="Habara T."/>
            <person name="Sakai H."/>
            <person name="Sato Y."/>
            <person name="Wilson G."/>
            <person name="Kumar K."/>
            <person name="McCouch S."/>
            <person name="Juretic N."/>
            <person name="Hoen D."/>
            <person name="Wright S."/>
            <person name="Bruskiewich R."/>
            <person name="Bureau T."/>
            <person name="Miyao A."/>
            <person name="Hirochika H."/>
            <person name="Nishikawa T."/>
            <person name="Kadowaki K."/>
            <person name="Sugiura M."/>
            <person name="Burr B."/>
            <person name="Sasaki T."/>
        </authorList>
    </citation>
    <scope>NUCLEOTIDE SEQUENCE [LARGE SCALE GENOMIC DNA]</scope>
    <source>
        <strain evidence="3">cv. Nipponbare</strain>
    </source>
</reference>
<sequence length="48" mass="4912">MGRRCGMEEKGIGSAGEDGSDGGEGGKGERTDRGCGRLRGLRWRGSGG</sequence>
<accession>Q7DNB6</accession>
<gene>
    <name evidence="2" type="primary">OSJNBb0046K02.7</name>
</gene>
<evidence type="ECO:0000313" key="2">
    <source>
        <dbReference type="EMBL" id="CAE05797.1"/>
    </source>
</evidence>
<name>Q7DNB6_ORYSJ</name>
<feature type="region of interest" description="Disordered" evidence="1">
    <location>
        <begin position="1"/>
        <end position="48"/>
    </location>
</feature>
<dbReference type="EMBL" id="BX569684">
    <property type="protein sequence ID" value="CAE05797.1"/>
    <property type="molecule type" value="Genomic_DNA"/>
</dbReference>
<evidence type="ECO:0000256" key="1">
    <source>
        <dbReference type="SAM" id="MobiDB-lite"/>
    </source>
</evidence>